<dbReference type="PANTHER" id="PTHR21600:SF71">
    <property type="entry name" value="PSEUDOURIDINE SYNTHASE"/>
    <property type="match status" value="1"/>
</dbReference>
<accession>A0A6I4VUP9</accession>
<reference evidence="8 9" key="1">
    <citation type="submission" date="2019-12" db="EMBL/GenBank/DDBJ databases">
        <title>Whole-genome analyses of novel actinobacteria.</title>
        <authorList>
            <person name="Sahin N."/>
            <person name="Saygin H."/>
        </authorList>
    </citation>
    <scope>NUCLEOTIDE SEQUENCE [LARGE SCALE GENOMIC DNA]</scope>
    <source>
        <strain evidence="8 9">KC615</strain>
    </source>
</reference>
<comment type="function">
    <text evidence="6">Responsible for synthesis of pseudouridine from uracil.</text>
</comment>
<dbReference type="GO" id="GO:0000455">
    <property type="term" value="P:enzyme-directed rRNA pseudouridine synthesis"/>
    <property type="evidence" value="ECO:0007669"/>
    <property type="project" value="TreeGrafter"/>
</dbReference>
<dbReference type="Pfam" id="PF00849">
    <property type="entry name" value="PseudoU_synth_2"/>
    <property type="match status" value="1"/>
</dbReference>
<evidence type="ECO:0000256" key="5">
    <source>
        <dbReference type="PROSITE-ProRule" id="PRU00182"/>
    </source>
</evidence>
<dbReference type="PROSITE" id="PS50889">
    <property type="entry name" value="S4"/>
    <property type="match status" value="1"/>
</dbReference>
<dbReference type="GO" id="GO:0120159">
    <property type="term" value="F:rRNA pseudouridine synthase activity"/>
    <property type="evidence" value="ECO:0007669"/>
    <property type="project" value="UniProtKB-ARBA"/>
</dbReference>
<dbReference type="SMART" id="SM00363">
    <property type="entry name" value="S4"/>
    <property type="match status" value="1"/>
</dbReference>
<dbReference type="SUPFAM" id="SSF55120">
    <property type="entry name" value="Pseudouridine synthase"/>
    <property type="match status" value="1"/>
</dbReference>
<dbReference type="Proteomes" id="UP000430692">
    <property type="component" value="Unassembled WGS sequence"/>
</dbReference>
<evidence type="ECO:0000256" key="4">
    <source>
        <dbReference type="PIRSR" id="PIRSR606225-1"/>
    </source>
</evidence>
<comment type="catalytic activity">
    <reaction evidence="1 6">
        <text>a uridine in RNA = a pseudouridine in RNA</text>
        <dbReference type="Rhea" id="RHEA:48348"/>
        <dbReference type="Rhea" id="RHEA-COMP:12068"/>
        <dbReference type="Rhea" id="RHEA-COMP:12069"/>
        <dbReference type="ChEBI" id="CHEBI:65314"/>
        <dbReference type="ChEBI" id="CHEBI:65315"/>
    </reaction>
</comment>
<dbReference type="InterPro" id="IPR006145">
    <property type="entry name" value="PsdUridine_synth_RsuA/RluA"/>
</dbReference>
<dbReference type="EMBL" id="WUUL01000009">
    <property type="protein sequence ID" value="MXQ54723.1"/>
    <property type="molecule type" value="Genomic_DNA"/>
</dbReference>
<dbReference type="SUPFAM" id="SSF55174">
    <property type="entry name" value="Alpha-L RNA-binding motif"/>
    <property type="match status" value="1"/>
</dbReference>
<keyword evidence="3 6" id="KW-0413">Isomerase</keyword>
<keyword evidence="5" id="KW-0694">RNA-binding</keyword>
<dbReference type="InterPro" id="IPR020103">
    <property type="entry name" value="PsdUridine_synth_cat_dom_sf"/>
</dbReference>
<evidence type="ECO:0000313" key="9">
    <source>
        <dbReference type="Proteomes" id="UP000430692"/>
    </source>
</evidence>
<dbReference type="PANTHER" id="PTHR21600">
    <property type="entry name" value="MITOCHONDRIAL RNA PSEUDOURIDINE SYNTHASE"/>
    <property type="match status" value="1"/>
</dbReference>
<protein>
    <recommendedName>
        <fullName evidence="6">Pseudouridine synthase</fullName>
        <ecNumber evidence="6">5.4.99.-</ecNumber>
    </recommendedName>
</protein>
<dbReference type="InterPro" id="IPR050188">
    <property type="entry name" value="RluA_PseudoU_synthase"/>
</dbReference>
<dbReference type="CDD" id="cd02869">
    <property type="entry name" value="PseudoU_synth_RluA_like"/>
    <property type="match status" value="1"/>
</dbReference>
<keyword evidence="9" id="KW-1185">Reference proteome</keyword>
<dbReference type="InterPro" id="IPR036986">
    <property type="entry name" value="S4_RNA-bd_sf"/>
</dbReference>
<organism evidence="8 9">
    <name type="scientific">Shimazuella alba</name>
    <dbReference type="NCBI Taxonomy" id="2690964"/>
    <lineage>
        <taxon>Bacteria</taxon>
        <taxon>Bacillati</taxon>
        <taxon>Bacillota</taxon>
        <taxon>Bacilli</taxon>
        <taxon>Bacillales</taxon>
        <taxon>Thermoactinomycetaceae</taxon>
        <taxon>Shimazuella</taxon>
    </lineage>
</organism>
<evidence type="ECO:0000256" key="2">
    <source>
        <dbReference type="ARBA" id="ARBA00010876"/>
    </source>
</evidence>
<dbReference type="InterPro" id="IPR002942">
    <property type="entry name" value="S4_RNA-bd"/>
</dbReference>
<dbReference type="Gene3D" id="3.10.290.10">
    <property type="entry name" value="RNA-binding S4 domain"/>
    <property type="match status" value="1"/>
</dbReference>
<comment type="similarity">
    <text evidence="2 6">Belongs to the pseudouridine synthase RluA family.</text>
</comment>
<proteinExistence type="inferred from homology"/>
<sequence>MQFVVTAAESGKMLKQILQNRFHFSRRFFRRLREEQRVHVNGNIIYYTSRLTEGDTVCVRLEEDKEAYLLPQKIDFSVVFEDEDILIVDKPAGIVVHPTLGYKEGTLANGVAYYANERGESYPFRPVTRLDKDTSGLMVVAKHAYAHAALSKQMKQKRYYRRYVAVCHKDVLVDKGMITLPIGNSPTSIIERVIDWENGKDAVTHFQKLASWKEATFLSLTLETGRTHQIRVHLAAMGHPIIGDSLYGSSEDTSLLSRQALHAKEITIFHPTHREWMTWEVPLANDMKILLEKLNDRIF</sequence>
<name>A0A6I4VUP9_9BACL</name>
<dbReference type="EC" id="5.4.99.-" evidence="6"/>
<evidence type="ECO:0000259" key="7">
    <source>
        <dbReference type="SMART" id="SM00363"/>
    </source>
</evidence>
<comment type="caution">
    <text evidence="8">The sequence shown here is derived from an EMBL/GenBank/DDBJ whole genome shotgun (WGS) entry which is preliminary data.</text>
</comment>
<dbReference type="Gene3D" id="3.30.2350.10">
    <property type="entry name" value="Pseudouridine synthase"/>
    <property type="match status" value="1"/>
</dbReference>
<dbReference type="NCBIfam" id="TIGR00005">
    <property type="entry name" value="rluA_subfam"/>
    <property type="match status" value="1"/>
</dbReference>
<dbReference type="GO" id="GO:0003723">
    <property type="term" value="F:RNA binding"/>
    <property type="evidence" value="ECO:0007669"/>
    <property type="project" value="UniProtKB-KW"/>
</dbReference>
<evidence type="ECO:0000256" key="3">
    <source>
        <dbReference type="ARBA" id="ARBA00023235"/>
    </source>
</evidence>
<evidence type="ECO:0000313" key="8">
    <source>
        <dbReference type="EMBL" id="MXQ54723.1"/>
    </source>
</evidence>
<dbReference type="AlphaFoldDB" id="A0A6I4VUP9"/>
<gene>
    <name evidence="8" type="ORF">GSM42_13560</name>
</gene>
<evidence type="ECO:0000256" key="6">
    <source>
        <dbReference type="RuleBase" id="RU362028"/>
    </source>
</evidence>
<dbReference type="InterPro" id="IPR006224">
    <property type="entry name" value="PsdUridine_synth_RluA-like_CS"/>
</dbReference>
<dbReference type="InterPro" id="IPR006225">
    <property type="entry name" value="PsdUridine_synth_RluC/D"/>
</dbReference>
<feature type="domain" description="RNA-binding S4" evidence="7">
    <location>
        <begin position="12"/>
        <end position="75"/>
    </location>
</feature>
<dbReference type="PROSITE" id="PS01129">
    <property type="entry name" value="PSI_RLU"/>
    <property type="match status" value="1"/>
</dbReference>
<evidence type="ECO:0000256" key="1">
    <source>
        <dbReference type="ARBA" id="ARBA00000073"/>
    </source>
</evidence>
<feature type="active site" evidence="4">
    <location>
        <position position="131"/>
    </location>
</feature>